<organism evidence="2 3">
    <name type="scientific">Saccharopolyspora rosea</name>
    <dbReference type="NCBI Taxonomy" id="524884"/>
    <lineage>
        <taxon>Bacteria</taxon>
        <taxon>Bacillati</taxon>
        <taxon>Actinomycetota</taxon>
        <taxon>Actinomycetes</taxon>
        <taxon>Pseudonocardiales</taxon>
        <taxon>Pseudonocardiaceae</taxon>
        <taxon>Saccharopolyspora</taxon>
    </lineage>
</organism>
<gene>
    <name evidence="2" type="ORF">ACFQ16_21445</name>
</gene>
<keyword evidence="1" id="KW-0812">Transmembrane</keyword>
<keyword evidence="3" id="KW-1185">Reference proteome</keyword>
<protein>
    <submittedName>
        <fullName evidence="2">Uncharacterized protein</fullName>
    </submittedName>
</protein>
<keyword evidence="1" id="KW-1133">Transmembrane helix</keyword>
<name>A0ABW3FWZ5_9PSEU</name>
<sequence length="420" mass="43813">MRSVRLDPGDSAPSAVGADVRAAVSAWGEGCSVLGGVAVLHCRPPGSPRPLDAVLVLPRGVVVVLGVDLAEPALAVDAPLRTPWTVDGWPLVRTEGAVNPGLDALESAAALARCLQSRGVEPMPVAAIVAVGPYAGQVTQPTTDLHRGVRVVSPSTTSILAAVRELATYERDCPVEPARLLLRALDERIELGVADLVAEGFPDAVSADLATADTMLIPKVREDEQRPVEAVPRRRIPPRAGLIAVVAAAVVGFVAVVALLVGGWPGVAPAAEVQRVDGVEFTQRGTATDPACVRHSYGDVRRWFEARPCGGVTRAVFDTAVAGRRAALAVSVVALPDGRSAQELRALADAAGTGGITDLVADGRRFQGAPRSFDDAAQAVQQDGARVRIVQAVWSQGASDPEDVELRALAERGLRLALRR</sequence>
<feature type="transmembrane region" description="Helical" evidence="1">
    <location>
        <begin position="242"/>
        <end position="264"/>
    </location>
</feature>
<dbReference type="RefSeq" id="WP_263251583.1">
    <property type="nucleotide sequence ID" value="NZ_BAABLT010000045.1"/>
</dbReference>
<dbReference type="EMBL" id="JBHTIW010000020">
    <property type="protein sequence ID" value="MFD0922318.1"/>
    <property type="molecule type" value="Genomic_DNA"/>
</dbReference>
<evidence type="ECO:0000256" key="1">
    <source>
        <dbReference type="SAM" id="Phobius"/>
    </source>
</evidence>
<comment type="caution">
    <text evidence="2">The sequence shown here is derived from an EMBL/GenBank/DDBJ whole genome shotgun (WGS) entry which is preliminary data.</text>
</comment>
<proteinExistence type="predicted"/>
<evidence type="ECO:0000313" key="2">
    <source>
        <dbReference type="EMBL" id="MFD0922318.1"/>
    </source>
</evidence>
<dbReference type="Proteomes" id="UP001597018">
    <property type="component" value="Unassembled WGS sequence"/>
</dbReference>
<reference evidence="3" key="1">
    <citation type="journal article" date="2019" name="Int. J. Syst. Evol. Microbiol.">
        <title>The Global Catalogue of Microorganisms (GCM) 10K type strain sequencing project: providing services to taxonomists for standard genome sequencing and annotation.</title>
        <authorList>
            <consortium name="The Broad Institute Genomics Platform"/>
            <consortium name="The Broad Institute Genome Sequencing Center for Infectious Disease"/>
            <person name="Wu L."/>
            <person name="Ma J."/>
        </authorList>
    </citation>
    <scope>NUCLEOTIDE SEQUENCE [LARGE SCALE GENOMIC DNA]</scope>
    <source>
        <strain evidence="3">CCUG 56401</strain>
    </source>
</reference>
<evidence type="ECO:0000313" key="3">
    <source>
        <dbReference type="Proteomes" id="UP001597018"/>
    </source>
</evidence>
<keyword evidence="1" id="KW-0472">Membrane</keyword>
<accession>A0ABW3FWZ5</accession>